<dbReference type="Pfam" id="PF02353">
    <property type="entry name" value="CMAS"/>
    <property type="match status" value="1"/>
</dbReference>
<dbReference type="EMBL" id="JBIWXY010000001">
    <property type="protein sequence ID" value="MFJ5445417.1"/>
    <property type="molecule type" value="Genomic_DNA"/>
</dbReference>
<dbReference type="InterPro" id="IPR029063">
    <property type="entry name" value="SAM-dependent_MTases_sf"/>
</dbReference>
<comment type="caution">
    <text evidence="6">The sequence shown here is derived from an EMBL/GenBank/DDBJ whole genome shotgun (WGS) entry which is preliminary data.</text>
</comment>
<sequence length="398" mass="45170">MFSALLQSQIQKSLTGLPVSVSWNGERLAGDADAKVAILVKDAKVLTVLAKPTLGGLARAYVEGWVDLQGKAQDILALGQAYCGVDASDDADTRKDWRWWRHTRTRDRRNINYHYDVSNDFYGLWLDKRRVYSCAYFANGDETLEQAQEKKLDHICRKLMLKPGERFLDIGCGWGGLVLHAVEHYGVKAVGITLSDNQHAHVQSLIEQRGWHDRLEVRLMDYRDLPESETFDKIASVGMFEHVGKKNLRLYFDKIYRLLNTGGLVMNHGITSVALKSSGLGNGISEFIDQYVFPGGELTHVSHVMAELATSGLEPLDAENLRPHYGKTLWQWVDRLEAHREQALAMIGESKYRIWRIYMAGSAYAFDHNWLALFQIVAGKPDAQGVLNYPYNRSHIYR</sequence>
<name>A0ABW8GJP8_9PROT</name>
<evidence type="ECO:0000256" key="4">
    <source>
        <dbReference type="ARBA" id="ARBA00022691"/>
    </source>
</evidence>
<dbReference type="GO" id="GO:0008168">
    <property type="term" value="F:methyltransferase activity"/>
    <property type="evidence" value="ECO:0007669"/>
    <property type="project" value="UniProtKB-KW"/>
</dbReference>
<evidence type="ECO:0000313" key="6">
    <source>
        <dbReference type="EMBL" id="MFJ5445417.1"/>
    </source>
</evidence>
<dbReference type="InterPro" id="IPR050723">
    <property type="entry name" value="CFA/CMAS"/>
</dbReference>
<dbReference type="Proteomes" id="UP001617669">
    <property type="component" value="Unassembled WGS sequence"/>
</dbReference>
<dbReference type="SUPFAM" id="SSF53335">
    <property type="entry name" value="S-adenosyl-L-methionine-dependent methyltransferases"/>
    <property type="match status" value="1"/>
</dbReference>
<dbReference type="PANTHER" id="PTHR43667">
    <property type="entry name" value="CYCLOPROPANE-FATTY-ACYL-PHOSPHOLIPID SYNTHASE"/>
    <property type="match status" value="1"/>
</dbReference>
<dbReference type="EC" id="2.1.1.-" evidence="6"/>
<dbReference type="PIRSF" id="PIRSF003085">
    <property type="entry name" value="CMAS"/>
    <property type="match status" value="1"/>
</dbReference>
<keyword evidence="3 6" id="KW-0808">Transferase</keyword>
<dbReference type="PANTHER" id="PTHR43667:SF1">
    <property type="entry name" value="CYCLOPROPANE-FATTY-ACYL-PHOSPHOLIPID SYNTHASE"/>
    <property type="match status" value="1"/>
</dbReference>
<evidence type="ECO:0000256" key="5">
    <source>
        <dbReference type="ARBA" id="ARBA00023098"/>
    </source>
</evidence>
<dbReference type="InterPro" id="IPR003333">
    <property type="entry name" value="CMAS"/>
</dbReference>
<protein>
    <submittedName>
        <fullName evidence="6">Class I SAM-dependent methyltransferase</fullName>
        <ecNumber evidence="6">2.1.1.-</ecNumber>
    </submittedName>
</protein>
<comment type="similarity">
    <text evidence="1">Belongs to the CFA/CMAS family.</text>
</comment>
<organism evidence="6 7">
    <name type="scientific">Methylobacillus methanolivorans</name>
    <dbReference type="NCBI Taxonomy" id="1848927"/>
    <lineage>
        <taxon>Bacteria</taxon>
        <taxon>Pseudomonadati</taxon>
        <taxon>Pseudomonadota</taxon>
        <taxon>Betaproteobacteria</taxon>
        <taxon>Nitrosomonadales</taxon>
        <taxon>Methylophilaceae</taxon>
        <taxon>Methylobacillus</taxon>
    </lineage>
</organism>
<evidence type="ECO:0000256" key="3">
    <source>
        <dbReference type="ARBA" id="ARBA00022679"/>
    </source>
</evidence>
<dbReference type="GO" id="GO:0032259">
    <property type="term" value="P:methylation"/>
    <property type="evidence" value="ECO:0007669"/>
    <property type="project" value="UniProtKB-KW"/>
</dbReference>
<dbReference type="RefSeq" id="WP_400879673.1">
    <property type="nucleotide sequence ID" value="NZ_JBIWXY010000001.1"/>
</dbReference>
<dbReference type="Gene3D" id="3.40.50.150">
    <property type="entry name" value="Vaccinia Virus protein VP39"/>
    <property type="match status" value="1"/>
</dbReference>
<keyword evidence="5" id="KW-0443">Lipid metabolism</keyword>
<gene>
    <name evidence="6" type="ORF">ACIKP9_04180</name>
</gene>
<proteinExistence type="inferred from homology"/>
<dbReference type="CDD" id="cd02440">
    <property type="entry name" value="AdoMet_MTases"/>
    <property type="match status" value="1"/>
</dbReference>
<keyword evidence="7" id="KW-1185">Reference proteome</keyword>
<evidence type="ECO:0000256" key="2">
    <source>
        <dbReference type="ARBA" id="ARBA00022603"/>
    </source>
</evidence>
<keyword evidence="4" id="KW-0949">S-adenosyl-L-methionine</keyword>
<reference evidence="6 7" key="1">
    <citation type="submission" date="2024-11" db="EMBL/GenBank/DDBJ databases">
        <authorList>
            <person name="Kaparullina E.N."/>
            <person name="Delegan Y.A."/>
            <person name="Doronina N.V."/>
        </authorList>
    </citation>
    <scope>NUCLEOTIDE SEQUENCE [LARGE SCALE GENOMIC DNA]</scope>
    <source>
        <strain evidence="6 7">7sh_L</strain>
    </source>
</reference>
<keyword evidence="2 6" id="KW-0489">Methyltransferase</keyword>
<evidence type="ECO:0000256" key="1">
    <source>
        <dbReference type="ARBA" id="ARBA00010815"/>
    </source>
</evidence>
<accession>A0ABW8GJP8</accession>
<evidence type="ECO:0000313" key="7">
    <source>
        <dbReference type="Proteomes" id="UP001617669"/>
    </source>
</evidence>